<reference evidence="8 9" key="1">
    <citation type="submission" date="2018-08" db="EMBL/GenBank/DDBJ databases">
        <title>Genome analysis of the thermophilic bacterium of the candidate phylum Aminicenantes from deep subsurface aquifer revealed its physiology and ecological role.</title>
        <authorList>
            <person name="Kadnikov V.V."/>
            <person name="Mardanov A.V."/>
            <person name="Beletsky A.V."/>
            <person name="Karnachuk O.V."/>
            <person name="Ravin N.V."/>
        </authorList>
    </citation>
    <scope>NUCLEOTIDE SEQUENCE [LARGE SCALE GENOMIC DNA]</scope>
    <source>
        <strain evidence="8">BY38</strain>
    </source>
</reference>
<organism evidence="8 9">
    <name type="scientific">Candidatus Saccharicenans subterraneus</name>
    <dbReference type="NCBI Taxonomy" id="2508984"/>
    <lineage>
        <taxon>Bacteria</taxon>
        <taxon>Candidatus Aminicenantota</taxon>
        <taxon>Candidatus Aminicenantia</taxon>
        <taxon>Candidatus Aminicenantales</taxon>
        <taxon>Candidatus Saccharicenantaceae</taxon>
        <taxon>Candidatus Saccharicenans</taxon>
    </lineage>
</organism>
<evidence type="ECO:0000256" key="1">
    <source>
        <dbReference type="ARBA" id="ARBA00001637"/>
    </source>
</evidence>
<dbReference type="UniPathway" id="UPA00344"/>
<dbReference type="PANTHER" id="PTHR22960">
    <property type="entry name" value="MOLYBDOPTERIN COFACTOR SYNTHESIS PROTEIN A"/>
    <property type="match status" value="1"/>
</dbReference>
<dbReference type="Pfam" id="PF01967">
    <property type="entry name" value="MoaC"/>
    <property type="match status" value="1"/>
</dbReference>
<dbReference type="NCBIfam" id="NF006870">
    <property type="entry name" value="PRK09364.1"/>
    <property type="match status" value="1"/>
</dbReference>
<accession>A0A3E2BKN3</accession>
<dbReference type="CDD" id="cd01420">
    <property type="entry name" value="MoaC_PE"/>
    <property type="match status" value="1"/>
</dbReference>
<protein>
    <recommendedName>
        <fullName evidence="3">cyclic pyranopterin monophosphate synthase</fullName>
        <ecNumber evidence="3">4.6.1.17</ecNumber>
    </recommendedName>
</protein>
<evidence type="ECO:0000256" key="4">
    <source>
        <dbReference type="ARBA" id="ARBA00023150"/>
    </source>
</evidence>
<evidence type="ECO:0000256" key="2">
    <source>
        <dbReference type="ARBA" id="ARBA00005046"/>
    </source>
</evidence>
<dbReference type="InterPro" id="IPR047594">
    <property type="entry name" value="MoaC_bact/euk"/>
</dbReference>
<keyword evidence="4" id="KW-0501">Molybdenum cofactor biosynthesis</keyword>
<evidence type="ECO:0000313" key="8">
    <source>
        <dbReference type="EMBL" id="RFT15303.1"/>
    </source>
</evidence>
<dbReference type="Proteomes" id="UP000257323">
    <property type="component" value="Unassembled WGS sequence"/>
</dbReference>
<name>A0A3E2BKN3_9BACT</name>
<dbReference type="EC" id="4.6.1.17" evidence="3"/>
<dbReference type="InterPro" id="IPR002820">
    <property type="entry name" value="Mopterin_CF_biosynth-C_dom"/>
</dbReference>
<dbReference type="Gene3D" id="3.30.70.640">
    <property type="entry name" value="Molybdopterin cofactor biosynthesis C (MoaC) domain"/>
    <property type="match status" value="1"/>
</dbReference>
<comment type="catalytic activity">
    <reaction evidence="1">
        <text>(8S)-3',8-cyclo-7,8-dihydroguanosine 5'-triphosphate = cyclic pyranopterin phosphate + diphosphate</text>
        <dbReference type="Rhea" id="RHEA:49580"/>
        <dbReference type="ChEBI" id="CHEBI:33019"/>
        <dbReference type="ChEBI" id="CHEBI:59648"/>
        <dbReference type="ChEBI" id="CHEBI:131766"/>
        <dbReference type="EC" id="4.6.1.17"/>
    </reaction>
</comment>
<dbReference type="NCBIfam" id="TIGR00581">
    <property type="entry name" value="moaC"/>
    <property type="match status" value="1"/>
</dbReference>
<keyword evidence="5" id="KW-0456">Lyase</keyword>
<dbReference type="InterPro" id="IPR023045">
    <property type="entry name" value="MoaC"/>
</dbReference>
<evidence type="ECO:0000256" key="3">
    <source>
        <dbReference type="ARBA" id="ARBA00012575"/>
    </source>
</evidence>
<evidence type="ECO:0000256" key="6">
    <source>
        <dbReference type="SAM" id="MobiDB-lite"/>
    </source>
</evidence>
<dbReference type="AlphaFoldDB" id="A0A3E2BKN3"/>
<dbReference type="GO" id="GO:0006777">
    <property type="term" value="P:Mo-molybdopterin cofactor biosynthetic process"/>
    <property type="evidence" value="ECO:0007669"/>
    <property type="project" value="UniProtKB-KW"/>
</dbReference>
<evidence type="ECO:0000259" key="7">
    <source>
        <dbReference type="Pfam" id="PF01967"/>
    </source>
</evidence>
<evidence type="ECO:0000313" key="9">
    <source>
        <dbReference type="Proteomes" id="UP000257323"/>
    </source>
</evidence>
<feature type="domain" description="Molybdopterin cofactor biosynthesis C (MoaC)" evidence="7">
    <location>
        <begin position="53"/>
        <end position="188"/>
    </location>
</feature>
<dbReference type="EMBL" id="QUAH01000010">
    <property type="protein sequence ID" value="RFT15303.1"/>
    <property type="molecule type" value="Genomic_DNA"/>
</dbReference>
<sequence length="195" mass="21598">MRNGETEKIINGERKMNRIRKGKLKERKKETRPGRTAVNKNDQAAARPGKIRMVEVAEKAETLRTAEARGEIRLSAKVIKMILEGRLPKGDVLIAARLAGIQAAKKTSELIPLCHPLRITSVEVEVNPIKSKKIVEVKSLVRAVDRTGVEMEALTAVAVACLTVYDMCKAFDKRMVIGDIHLVSKSGGKSGDFRW</sequence>
<evidence type="ECO:0000256" key="5">
    <source>
        <dbReference type="ARBA" id="ARBA00023239"/>
    </source>
</evidence>
<proteinExistence type="predicted"/>
<dbReference type="GO" id="GO:0061799">
    <property type="term" value="F:cyclic pyranopterin monophosphate synthase activity"/>
    <property type="evidence" value="ECO:0007669"/>
    <property type="project" value="UniProtKB-EC"/>
</dbReference>
<feature type="region of interest" description="Disordered" evidence="6">
    <location>
        <begin position="20"/>
        <end position="46"/>
    </location>
</feature>
<comment type="pathway">
    <text evidence="2">Cofactor biosynthesis; molybdopterin biosynthesis.</text>
</comment>
<dbReference type="InterPro" id="IPR050105">
    <property type="entry name" value="MoCo_biosynth_MoaA/MoaC"/>
</dbReference>
<dbReference type="InterPro" id="IPR036522">
    <property type="entry name" value="MoaC_sf"/>
</dbReference>
<dbReference type="SUPFAM" id="SSF55040">
    <property type="entry name" value="Molybdenum cofactor biosynthesis protein C, MoaC"/>
    <property type="match status" value="1"/>
</dbReference>
<comment type="caution">
    <text evidence="8">The sequence shown here is derived from an EMBL/GenBank/DDBJ whole genome shotgun (WGS) entry which is preliminary data.</text>
</comment>
<gene>
    <name evidence="8" type="ORF">OP8BY_0412</name>
</gene>